<reference evidence="1 2" key="1">
    <citation type="journal article" date="2023" name="Plants (Basel)">
        <title>Bridging the Gap: Combining Genomics and Transcriptomics Approaches to Understand Stylosanthes scabra, an Orphan Legume from the Brazilian Caatinga.</title>
        <authorList>
            <person name="Ferreira-Neto J.R.C."/>
            <person name="da Silva M.D."/>
            <person name="Binneck E."/>
            <person name="de Melo N.F."/>
            <person name="da Silva R.H."/>
            <person name="de Melo A.L.T.M."/>
            <person name="Pandolfi V."/>
            <person name="Bustamante F.O."/>
            <person name="Brasileiro-Vidal A.C."/>
            <person name="Benko-Iseppon A.M."/>
        </authorList>
    </citation>
    <scope>NUCLEOTIDE SEQUENCE [LARGE SCALE GENOMIC DNA]</scope>
    <source>
        <tissue evidence="1">Leaves</tissue>
    </source>
</reference>
<proteinExistence type="predicted"/>
<organism evidence="1 2">
    <name type="scientific">Stylosanthes scabra</name>
    <dbReference type="NCBI Taxonomy" id="79078"/>
    <lineage>
        <taxon>Eukaryota</taxon>
        <taxon>Viridiplantae</taxon>
        <taxon>Streptophyta</taxon>
        <taxon>Embryophyta</taxon>
        <taxon>Tracheophyta</taxon>
        <taxon>Spermatophyta</taxon>
        <taxon>Magnoliopsida</taxon>
        <taxon>eudicotyledons</taxon>
        <taxon>Gunneridae</taxon>
        <taxon>Pentapetalae</taxon>
        <taxon>rosids</taxon>
        <taxon>fabids</taxon>
        <taxon>Fabales</taxon>
        <taxon>Fabaceae</taxon>
        <taxon>Papilionoideae</taxon>
        <taxon>50 kb inversion clade</taxon>
        <taxon>dalbergioids sensu lato</taxon>
        <taxon>Dalbergieae</taxon>
        <taxon>Pterocarpus clade</taxon>
        <taxon>Stylosanthes</taxon>
    </lineage>
</organism>
<dbReference type="Proteomes" id="UP001341840">
    <property type="component" value="Unassembled WGS sequence"/>
</dbReference>
<accession>A0ABU6YR61</accession>
<keyword evidence="2" id="KW-1185">Reference proteome</keyword>
<protein>
    <submittedName>
        <fullName evidence="1">Uncharacterized protein</fullName>
    </submittedName>
</protein>
<sequence length="65" mass="7529">MMTRCDSDYDKSYQYESGAFDSPISSEDEGRTVYDAFNEETKYGEVEFKVGQLFESKAQFMKALK</sequence>
<evidence type="ECO:0000313" key="2">
    <source>
        <dbReference type="Proteomes" id="UP001341840"/>
    </source>
</evidence>
<gene>
    <name evidence="1" type="ORF">PIB30_070482</name>
</gene>
<comment type="caution">
    <text evidence="1">The sequence shown here is derived from an EMBL/GenBank/DDBJ whole genome shotgun (WGS) entry which is preliminary data.</text>
</comment>
<evidence type="ECO:0000313" key="1">
    <source>
        <dbReference type="EMBL" id="MED6211118.1"/>
    </source>
</evidence>
<name>A0ABU6YR61_9FABA</name>
<dbReference type="EMBL" id="JASCZI010242450">
    <property type="protein sequence ID" value="MED6211118.1"/>
    <property type="molecule type" value="Genomic_DNA"/>
</dbReference>